<evidence type="ECO:0000256" key="1">
    <source>
        <dbReference type="ARBA" id="ARBA00000826"/>
    </source>
</evidence>
<comment type="similarity">
    <text evidence="3">Belongs to the glycosyl hydrolase 13 family. GlgB subfamily.</text>
</comment>
<dbReference type="GO" id="GO:0005978">
    <property type="term" value="P:glycogen biosynthetic process"/>
    <property type="evidence" value="ECO:0007669"/>
    <property type="project" value="InterPro"/>
</dbReference>
<evidence type="ECO:0000313" key="9">
    <source>
        <dbReference type="Proteomes" id="UP000886520"/>
    </source>
</evidence>
<dbReference type="InterPro" id="IPR004193">
    <property type="entry name" value="Glyco_hydro_13_N"/>
</dbReference>
<dbReference type="InterPro" id="IPR037439">
    <property type="entry name" value="Branching_enzy"/>
</dbReference>
<dbReference type="Gene3D" id="2.60.40.10">
    <property type="entry name" value="Immunoglobulins"/>
    <property type="match status" value="2"/>
</dbReference>
<dbReference type="GO" id="GO:0004553">
    <property type="term" value="F:hydrolase activity, hydrolyzing O-glycosyl compounds"/>
    <property type="evidence" value="ECO:0007669"/>
    <property type="project" value="InterPro"/>
</dbReference>
<dbReference type="GO" id="GO:0009501">
    <property type="term" value="C:amyloplast"/>
    <property type="evidence" value="ECO:0007669"/>
    <property type="project" value="UniProtKB-SubCell"/>
</dbReference>
<reference evidence="8" key="1">
    <citation type="submission" date="2021-01" db="EMBL/GenBank/DDBJ databases">
        <title>Adiantum capillus-veneris genome.</title>
        <authorList>
            <person name="Fang Y."/>
            <person name="Liao Q."/>
        </authorList>
    </citation>
    <scope>NUCLEOTIDE SEQUENCE</scope>
    <source>
        <strain evidence="8">H3</strain>
        <tissue evidence="8">Leaf</tissue>
    </source>
</reference>
<evidence type="ECO:0000256" key="4">
    <source>
        <dbReference type="ARBA" id="ARBA00012541"/>
    </source>
</evidence>
<gene>
    <name evidence="8" type="ORF">GOP47_0007004</name>
</gene>
<keyword evidence="6" id="KW-0035">Amyloplast</keyword>
<organism evidence="8 9">
    <name type="scientific">Adiantum capillus-veneris</name>
    <name type="common">Maidenhair fern</name>
    <dbReference type="NCBI Taxonomy" id="13818"/>
    <lineage>
        <taxon>Eukaryota</taxon>
        <taxon>Viridiplantae</taxon>
        <taxon>Streptophyta</taxon>
        <taxon>Embryophyta</taxon>
        <taxon>Tracheophyta</taxon>
        <taxon>Polypodiopsida</taxon>
        <taxon>Polypodiidae</taxon>
        <taxon>Polypodiales</taxon>
        <taxon>Pteridineae</taxon>
        <taxon>Pteridaceae</taxon>
        <taxon>Vittarioideae</taxon>
        <taxon>Adiantum</taxon>
    </lineage>
</organism>
<keyword evidence="9" id="KW-1185">Reference proteome</keyword>
<dbReference type="Pfam" id="PF02806">
    <property type="entry name" value="Alpha-amylase_C"/>
    <property type="match status" value="1"/>
</dbReference>
<dbReference type="InterPro" id="IPR014756">
    <property type="entry name" value="Ig_E-set"/>
</dbReference>
<dbReference type="Gene3D" id="2.60.40.1180">
    <property type="entry name" value="Golgi alpha-mannosidase II"/>
    <property type="match status" value="1"/>
</dbReference>
<dbReference type="PIRSF" id="PIRSF000463">
    <property type="entry name" value="GlgB"/>
    <property type="match status" value="1"/>
</dbReference>
<evidence type="ECO:0000313" key="8">
    <source>
        <dbReference type="EMBL" id="KAI5077180.1"/>
    </source>
</evidence>
<dbReference type="EMBL" id="JABFUD020000007">
    <property type="protein sequence ID" value="KAI5077180.1"/>
    <property type="molecule type" value="Genomic_DNA"/>
</dbReference>
<feature type="domain" description="Glycosyl hydrolase family 13 catalytic" evidence="7">
    <location>
        <begin position="418"/>
        <end position="763"/>
    </location>
</feature>
<dbReference type="AlphaFoldDB" id="A0A9D4V0H8"/>
<dbReference type="GO" id="GO:0043169">
    <property type="term" value="F:cation binding"/>
    <property type="evidence" value="ECO:0007669"/>
    <property type="project" value="InterPro"/>
</dbReference>
<dbReference type="Pfam" id="PF00128">
    <property type="entry name" value="Alpha-amylase"/>
    <property type="match status" value="1"/>
</dbReference>
<dbReference type="EC" id="2.4.1.18" evidence="4"/>
<evidence type="ECO:0000256" key="5">
    <source>
        <dbReference type="ARBA" id="ARBA00022679"/>
    </source>
</evidence>
<evidence type="ECO:0000256" key="3">
    <source>
        <dbReference type="ARBA" id="ARBA00009000"/>
    </source>
</evidence>
<dbReference type="InterPro" id="IPR006047">
    <property type="entry name" value="GH13_cat_dom"/>
</dbReference>
<protein>
    <recommendedName>
        <fullName evidence="4">1,4-alpha-glucan branching enzyme</fullName>
        <ecNumber evidence="4">2.4.1.18</ecNumber>
    </recommendedName>
</protein>
<dbReference type="InterPro" id="IPR013783">
    <property type="entry name" value="Ig-like_fold"/>
</dbReference>
<dbReference type="Pfam" id="PF02922">
    <property type="entry name" value="CBM_48"/>
    <property type="match status" value="1"/>
</dbReference>
<evidence type="ECO:0000256" key="2">
    <source>
        <dbReference type="ARBA" id="ARBA00004602"/>
    </source>
</evidence>
<dbReference type="Gene3D" id="3.20.20.80">
    <property type="entry name" value="Glycosidases"/>
    <property type="match status" value="1"/>
</dbReference>
<accession>A0A9D4V0H8</accession>
<comment type="caution">
    <text evidence="8">The sequence shown here is derived from an EMBL/GenBank/DDBJ whole genome shotgun (WGS) entry which is preliminary data.</text>
</comment>
<sequence length="898" mass="103692">MWQVFATFKQADKGNTKRTRRFGRGGFQLCLSAADASVTQQEKSSKRKDKEPKINSTGFLEEAEGVSGSISSKEFELSVKAFAQFLRDRYKALKGLRQKIVAWDLDLLELASGYEIFGLHRHRKHRVELVEWAPGARFCSIVGDFNSWQHRKNAADRKQPDDFGVWRVVIEDKLREEQEEDEWYQEYNYKDNFDLGDENSDIDSLLQRANDEYWEPGEDEYMYDRHEQVANEVFKVFFGSHETVDPYEKGSFYELEKLRDEAEERVKALKASHCNEELPPTDVIYDGKYNKKGPSKRPLEIVDDPIWTKRVLAKKPPLAYWKHLIKGRKAWQEKYTPGIPHGGRYRIYLHTNEGPVERISAWSTYILPDPDGGLASSIYWEPPPREIFQWQHERPARPKSLRIYECHIGISGSEAKISTFMEFTDNVLPYIKDAGYNVIQLFGIQEHRDYSTAGYKVTGVFAISSRFGRPEDFKRLVDTAHGLGLLVFLDVVHSYASPDTLNGLAAFDGANDCYFHPGKRGHHKYWGTRMYNYNNYEVLRFLLSNLKWWVKEYHIDGFNFHSLASMLYTHNGFEKASEGYDFFCNQYVDQDAQLYLILANEMLHKLNPNIVTIAEDVSFYPGLCQHINEGGLGFDYFVCMQPADMWSWLIRNGSDEHWIVSQIVETLTRQRSFGKMVVFTENHTQSMAGGMSLYQAVLSRSFNESKEEKLDVRGLAILKIVRLTTFSIGGSAYVNFMGNEFGHPERVEFPRPGNKNSFALACRRWNLIKDNGPHSQLKAFDQALMKLDEVVGVLNKPPAEFLYIDDKLKLLAFTRGRLLFVFNFHSSCSHDAFQIPVQDAGEYEMIFDSDHKMFGGQGKLIEVSRTSSLQRKNGLFTLELPLPSLSAQVYRLRRMAKI</sequence>
<dbReference type="SUPFAM" id="SSF51011">
    <property type="entry name" value="Glycosyl hydrolase domain"/>
    <property type="match status" value="1"/>
</dbReference>
<evidence type="ECO:0000259" key="7">
    <source>
        <dbReference type="SMART" id="SM00642"/>
    </source>
</evidence>
<comment type="subcellular location">
    <subcellularLocation>
        <location evidence="2">Plastid</location>
        <location evidence="2">Amyloplast</location>
    </subcellularLocation>
</comment>
<dbReference type="SUPFAM" id="SSF51445">
    <property type="entry name" value="(Trans)glycosidases"/>
    <property type="match status" value="1"/>
</dbReference>
<evidence type="ECO:0000256" key="6">
    <source>
        <dbReference type="ARBA" id="ARBA00023234"/>
    </source>
</evidence>
<dbReference type="FunFam" id="3.20.20.80:FF:000093">
    <property type="entry name" value="1,4-alpha-glucan-branching enzyme 3, chloroplastic/amyloplastic"/>
    <property type="match status" value="1"/>
</dbReference>
<dbReference type="InterPro" id="IPR017853">
    <property type="entry name" value="GH"/>
</dbReference>
<dbReference type="OrthoDB" id="196493at2759"/>
<proteinExistence type="inferred from homology"/>
<dbReference type="InterPro" id="IPR006048">
    <property type="entry name" value="A-amylase/branching_C"/>
</dbReference>
<dbReference type="PANTHER" id="PTHR43651:SF4">
    <property type="entry name" value="1,4-ALPHA-GLUCAN-BRANCHING ENZYME 3, CHLOROPLASTIC_AMYLOPLASTIC"/>
    <property type="match status" value="1"/>
</dbReference>
<comment type="catalytic activity">
    <reaction evidence="1">
        <text>Transfers a segment of a (1-&gt;4)-alpha-D-glucan chain to a primary hydroxy group in a similar glucan chain.</text>
        <dbReference type="EC" id="2.4.1.18"/>
    </reaction>
</comment>
<dbReference type="SMART" id="SM00642">
    <property type="entry name" value="Aamy"/>
    <property type="match status" value="1"/>
</dbReference>
<dbReference type="GO" id="GO:0003844">
    <property type="term" value="F:1,4-alpha-glucan branching enzyme activity"/>
    <property type="evidence" value="ECO:0007669"/>
    <property type="project" value="UniProtKB-EC"/>
</dbReference>
<keyword evidence="6" id="KW-0934">Plastid</keyword>
<dbReference type="InterPro" id="IPR013780">
    <property type="entry name" value="Glyco_hydro_b"/>
</dbReference>
<dbReference type="PANTHER" id="PTHR43651">
    <property type="entry name" value="1,4-ALPHA-GLUCAN-BRANCHING ENZYME"/>
    <property type="match status" value="1"/>
</dbReference>
<name>A0A9D4V0H8_ADICA</name>
<dbReference type="SUPFAM" id="SSF81296">
    <property type="entry name" value="E set domains"/>
    <property type="match status" value="1"/>
</dbReference>
<dbReference type="Proteomes" id="UP000886520">
    <property type="component" value="Chromosome 7"/>
</dbReference>
<keyword evidence="5" id="KW-0808">Transferase</keyword>